<dbReference type="InterPro" id="IPR027417">
    <property type="entry name" value="P-loop_NTPase"/>
</dbReference>
<gene>
    <name evidence="5" type="ORF">B1B_10341</name>
</gene>
<keyword evidence="2" id="KW-0547">Nucleotide-binding</keyword>
<feature type="domain" description="ABC transporter" evidence="4">
    <location>
        <begin position="23"/>
        <end position="58"/>
    </location>
</feature>
<dbReference type="Pfam" id="PF00005">
    <property type="entry name" value="ABC_tran"/>
    <property type="match status" value="1"/>
</dbReference>
<name>T1A8F7_9ZZZZ</name>
<organism evidence="5">
    <name type="scientific">mine drainage metagenome</name>
    <dbReference type="NCBI Taxonomy" id="410659"/>
    <lineage>
        <taxon>unclassified sequences</taxon>
        <taxon>metagenomes</taxon>
        <taxon>ecological metagenomes</taxon>
    </lineage>
</organism>
<dbReference type="InterPro" id="IPR003439">
    <property type="entry name" value="ABC_transporter-like_ATP-bd"/>
</dbReference>
<feature type="non-terminal residue" evidence="5">
    <location>
        <position position="59"/>
    </location>
</feature>
<reference evidence="5" key="2">
    <citation type="journal article" date="2014" name="ISME J.">
        <title>Microbial stratification in low pH oxic and suboxic macroscopic growths along an acid mine drainage.</title>
        <authorList>
            <person name="Mendez-Garcia C."/>
            <person name="Mesa V."/>
            <person name="Sprenger R.R."/>
            <person name="Richter M."/>
            <person name="Diez M.S."/>
            <person name="Solano J."/>
            <person name="Bargiela R."/>
            <person name="Golyshina O.V."/>
            <person name="Manteca A."/>
            <person name="Ramos J.L."/>
            <person name="Gallego J.R."/>
            <person name="Llorente I."/>
            <person name="Martins Dos Santos V.A."/>
            <person name="Jensen O.N."/>
            <person name="Pelaez A.I."/>
            <person name="Sanchez J."/>
            <person name="Ferrer M."/>
        </authorList>
    </citation>
    <scope>NUCLEOTIDE SEQUENCE</scope>
</reference>
<keyword evidence="3 5" id="KW-0067">ATP-binding</keyword>
<keyword evidence="1" id="KW-0813">Transport</keyword>
<evidence type="ECO:0000259" key="4">
    <source>
        <dbReference type="Pfam" id="PF00005"/>
    </source>
</evidence>
<dbReference type="GO" id="GO:0005524">
    <property type="term" value="F:ATP binding"/>
    <property type="evidence" value="ECO:0007669"/>
    <property type="project" value="UniProtKB-KW"/>
</dbReference>
<dbReference type="Gene3D" id="3.40.50.300">
    <property type="entry name" value="P-loop containing nucleotide triphosphate hydrolases"/>
    <property type="match status" value="1"/>
</dbReference>
<dbReference type="InterPro" id="IPR050763">
    <property type="entry name" value="ABC_transporter_ATP-binding"/>
</dbReference>
<dbReference type="AlphaFoldDB" id="T1A8F7"/>
<proteinExistence type="predicted"/>
<dbReference type="EMBL" id="AUZY01006778">
    <property type="protein sequence ID" value="EQD53297.1"/>
    <property type="molecule type" value="Genomic_DNA"/>
</dbReference>
<comment type="caution">
    <text evidence="5">The sequence shown here is derived from an EMBL/GenBank/DDBJ whole genome shotgun (WGS) entry which is preliminary data.</text>
</comment>
<sequence>MTDPIVTEDLEKTYPGGTRAVAGVSIEVRPGEIFGFLGPNGAGKSTTVGMLTTLLKPTR</sequence>
<dbReference type="SUPFAM" id="SSF52540">
    <property type="entry name" value="P-loop containing nucleoside triphosphate hydrolases"/>
    <property type="match status" value="1"/>
</dbReference>
<dbReference type="GO" id="GO:0016887">
    <property type="term" value="F:ATP hydrolysis activity"/>
    <property type="evidence" value="ECO:0007669"/>
    <property type="project" value="InterPro"/>
</dbReference>
<reference evidence="5" key="1">
    <citation type="submission" date="2013-08" db="EMBL/GenBank/DDBJ databases">
        <authorList>
            <person name="Mendez C."/>
            <person name="Richter M."/>
            <person name="Ferrer M."/>
            <person name="Sanchez J."/>
        </authorList>
    </citation>
    <scope>NUCLEOTIDE SEQUENCE</scope>
</reference>
<dbReference type="PANTHER" id="PTHR42711">
    <property type="entry name" value="ABC TRANSPORTER ATP-BINDING PROTEIN"/>
    <property type="match status" value="1"/>
</dbReference>
<evidence type="ECO:0000313" key="5">
    <source>
        <dbReference type="EMBL" id="EQD53297.1"/>
    </source>
</evidence>
<evidence type="ECO:0000256" key="1">
    <source>
        <dbReference type="ARBA" id="ARBA00022448"/>
    </source>
</evidence>
<dbReference type="PANTHER" id="PTHR42711:SF18">
    <property type="entry name" value="ABC TRANSPORTER, ATP-BINDING PROTEIN"/>
    <property type="match status" value="1"/>
</dbReference>
<protein>
    <submittedName>
        <fullName evidence="5">ABC transporter ATP-binding protein</fullName>
    </submittedName>
</protein>
<accession>T1A8F7</accession>
<evidence type="ECO:0000256" key="2">
    <source>
        <dbReference type="ARBA" id="ARBA00022741"/>
    </source>
</evidence>
<evidence type="ECO:0000256" key="3">
    <source>
        <dbReference type="ARBA" id="ARBA00022840"/>
    </source>
</evidence>